<evidence type="ECO:0000256" key="2">
    <source>
        <dbReference type="ARBA" id="ARBA00022989"/>
    </source>
</evidence>
<evidence type="ECO:0000313" key="5">
    <source>
        <dbReference type="EMBL" id="QUD89033.1"/>
    </source>
</evidence>
<dbReference type="RefSeq" id="WP_211939083.1">
    <property type="nucleotide sequence ID" value="NZ_CP073078.1"/>
</dbReference>
<feature type="transmembrane region" description="Helical" evidence="4">
    <location>
        <begin position="95"/>
        <end position="114"/>
    </location>
</feature>
<gene>
    <name evidence="5" type="ORF">KCG34_03860</name>
</gene>
<evidence type="ECO:0000256" key="3">
    <source>
        <dbReference type="ARBA" id="ARBA00023136"/>
    </source>
</evidence>
<organism evidence="5 6">
    <name type="scientific">Phenylobacterium montanum</name>
    <dbReference type="NCBI Taxonomy" id="2823693"/>
    <lineage>
        <taxon>Bacteria</taxon>
        <taxon>Pseudomonadati</taxon>
        <taxon>Pseudomonadota</taxon>
        <taxon>Alphaproteobacteria</taxon>
        <taxon>Caulobacterales</taxon>
        <taxon>Caulobacteraceae</taxon>
        <taxon>Phenylobacterium</taxon>
    </lineage>
</organism>
<feature type="transmembrane region" description="Helical" evidence="4">
    <location>
        <begin position="357"/>
        <end position="375"/>
    </location>
</feature>
<dbReference type="SUPFAM" id="SSF103473">
    <property type="entry name" value="MFS general substrate transporter"/>
    <property type="match status" value="1"/>
</dbReference>
<evidence type="ECO:0000256" key="1">
    <source>
        <dbReference type="ARBA" id="ARBA00022692"/>
    </source>
</evidence>
<evidence type="ECO:0000256" key="4">
    <source>
        <dbReference type="SAM" id="Phobius"/>
    </source>
</evidence>
<protein>
    <submittedName>
        <fullName evidence="5">MFS transporter</fullName>
    </submittedName>
</protein>
<feature type="transmembrane region" description="Helical" evidence="4">
    <location>
        <begin position="12"/>
        <end position="35"/>
    </location>
</feature>
<feature type="transmembrane region" description="Helical" evidence="4">
    <location>
        <begin position="203"/>
        <end position="225"/>
    </location>
</feature>
<feature type="transmembrane region" description="Helical" evidence="4">
    <location>
        <begin position="139"/>
        <end position="157"/>
    </location>
</feature>
<dbReference type="KEGG" id="caul:KCG34_03860"/>
<feature type="transmembrane region" description="Helical" evidence="4">
    <location>
        <begin position="231"/>
        <end position="252"/>
    </location>
</feature>
<dbReference type="InterPro" id="IPR011701">
    <property type="entry name" value="MFS"/>
</dbReference>
<dbReference type="GO" id="GO:0022857">
    <property type="term" value="F:transmembrane transporter activity"/>
    <property type="evidence" value="ECO:0007669"/>
    <property type="project" value="InterPro"/>
</dbReference>
<keyword evidence="3 4" id="KW-0472">Membrane</keyword>
<keyword evidence="1 4" id="KW-0812">Transmembrane</keyword>
<feature type="transmembrane region" description="Helical" evidence="4">
    <location>
        <begin position="41"/>
        <end position="58"/>
    </location>
</feature>
<accession>A0A975G1W2</accession>
<keyword evidence="6" id="KW-1185">Reference proteome</keyword>
<dbReference type="Pfam" id="PF07690">
    <property type="entry name" value="MFS_1"/>
    <property type="match status" value="1"/>
</dbReference>
<dbReference type="AlphaFoldDB" id="A0A975G1W2"/>
<dbReference type="Gene3D" id="1.20.1250.20">
    <property type="entry name" value="MFS general substrate transporter like domains"/>
    <property type="match status" value="1"/>
</dbReference>
<feature type="transmembrane region" description="Helical" evidence="4">
    <location>
        <begin position="287"/>
        <end position="312"/>
    </location>
</feature>
<keyword evidence="2 4" id="KW-1133">Transmembrane helix</keyword>
<evidence type="ECO:0000313" key="6">
    <source>
        <dbReference type="Proteomes" id="UP000676409"/>
    </source>
</evidence>
<feature type="transmembrane region" description="Helical" evidence="4">
    <location>
        <begin position="163"/>
        <end position="182"/>
    </location>
</feature>
<dbReference type="InterPro" id="IPR036259">
    <property type="entry name" value="MFS_trans_sf"/>
</dbReference>
<sequence length="383" mass="39803">MAFFRNDTVNLLNLHYAIHSLALSGGGAFFAAFLLHAGVPAPMVLASLALILAGRFVIRPLVLAPARRFGLKPLVIAGTVLTGLQYPLLAEVHGVGWPLLALCAVSSVGDTVYWTSYHAYFASLGDAGHRGHQIGAREALAALIGIVGPLATGWALTRFGPHVAFWATAAVLLLAAIPIFYARNVPVPQYAPGAFKAAFAGMLMFVSDGWIAASYVFVWQIALFISLGQDFTIFGGAMALAAVVGAASGLFLGRFIDAGHGRRAVWLAAGVIAVVVCLRAASYGNPAMAVAANALGALVPTLYQPTLMTAVYNLAQKSPCALRFHIATEGGWDAGASSGCLIAAGLLWAGAPFSVGVLLALIGAASVAVLLMRYYERQALTPA</sequence>
<name>A0A975G1W2_9CAUL</name>
<feature type="transmembrane region" description="Helical" evidence="4">
    <location>
        <begin position="264"/>
        <end position="281"/>
    </location>
</feature>
<dbReference type="Proteomes" id="UP000676409">
    <property type="component" value="Chromosome"/>
</dbReference>
<reference evidence="5" key="1">
    <citation type="submission" date="2021-04" db="EMBL/GenBank/DDBJ databases">
        <title>The complete genome sequence of Caulobacter sp. S6.</title>
        <authorList>
            <person name="Tang Y."/>
            <person name="Ouyang W."/>
            <person name="Liu Q."/>
            <person name="Huang B."/>
            <person name="Guo Z."/>
            <person name="Lei P."/>
        </authorList>
    </citation>
    <scope>NUCLEOTIDE SEQUENCE</scope>
    <source>
        <strain evidence="5">S6</strain>
    </source>
</reference>
<dbReference type="EMBL" id="CP073078">
    <property type="protein sequence ID" value="QUD89033.1"/>
    <property type="molecule type" value="Genomic_DNA"/>
</dbReference>
<proteinExistence type="predicted"/>